<evidence type="ECO:0000313" key="3">
    <source>
        <dbReference type="Proteomes" id="UP000835052"/>
    </source>
</evidence>
<sequence>MLEVLSDASTLVASATQSSSTSEIIMTSTKSICALEGIVETSANNLELIEKFIDEFSEGCGDVPILMDPVTDVNHKLQDIERQNFYCASEVGSSIGSPSVDSFSDSEKDPWQGNEDNQTTKKLKHVQQDGPSPPPVGHAPLRYRGLPLPTRGDQISEQQDTIETDYGRATVTVYKPAARLGQTVNFSSSATKSLGRTSAASASSSIARSNTLSTRTKSSTPASASSDSTTFWVTSFWVMGKYATPSIRHGKHGLGTRNDNGERLAELLDSRRLYHGNSLFEKPDQRRWTWKSPNGDTTNEIDHILANRKWSLLDVAVLPSFDVESDHRLVRAKIRLNQKLLKKDYHQPSRPRRPTYDITTLEEKISEHDWQLPDDPTADYESLCNGLIRYLLRRRGEVKRDPQATHLERLTIDKACRMTVQESLANRRRSALLQTAEKRQSLKKKKFELVDERTVMTALKDENGQLKSSRNEMERLTNTNAAFNSIKEVTSQLKDPKLRAHIFEASIIPAISYGTEVWPDTKKNATALRTSYRALERAVIGTTRFEKWKKEPTSIDLCQLSQIRDLEEHIQCGKHRWGGHVIRRQDDRWSTRLTHWIPRNNKRPSTRWTDYFRKNISQPGRHWMTVAQDRAA</sequence>
<comment type="caution">
    <text evidence="2">The sequence shown here is derived from an EMBL/GenBank/DDBJ whole genome shotgun (WGS) entry which is preliminary data.</text>
</comment>
<dbReference type="Proteomes" id="UP000835052">
    <property type="component" value="Unassembled WGS sequence"/>
</dbReference>
<evidence type="ECO:0000256" key="1">
    <source>
        <dbReference type="SAM" id="MobiDB-lite"/>
    </source>
</evidence>
<gene>
    <name evidence="2" type="ORF">CAUJ_LOCUS1019</name>
</gene>
<dbReference type="InterPro" id="IPR036691">
    <property type="entry name" value="Endo/exonu/phosph_ase_sf"/>
</dbReference>
<proteinExistence type="predicted"/>
<feature type="region of interest" description="Disordered" evidence="1">
    <location>
        <begin position="188"/>
        <end position="227"/>
    </location>
</feature>
<dbReference type="AlphaFoldDB" id="A0A8S1GU77"/>
<keyword evidence="3" id="KW-1185">Reference proteome</keyword>
<protein>
    <recommendedName>
        <fullName evidence="4">Endonuclease/exonuclease/phosphatase domain-containing protein</fullName>
    </recommendedName>
</protein>
<feature type="compositionally biased region" description="Polar residues" evidence="1">
    <location>
        <begin position="94"/>
        <end position="103"/>
    </location>
</feature>
<feature type="region of interest" description="Disordered" evidence="1">
    <location>
        <begin position="94"/>
        <end position="162"/>
    </location>
</feature>
<dbReference type="Gene3D" id="3.60.10.10">
    <property type="entry name" value="Endonuclease/exonuclease/phosphatase"/>
    <property type="match status" value="1"/>
</dbReference>
<accession>A0A8S1GU77</accession>
<evidence type="ECO:0008006" key="4">
    <source>
        <dbReference type="Google" id="ProtNLM"/>
    </source>
</evidence>
<organism evidence="2 3">
    <name type="scientific">Caenorhabditis auriculariae</name>
    <dbReference type="NCBI Taxonomy" id="2777116"/>
    <lineage>
        <taxon>Eukaryota</taxon>
        <taxon>Metazoa</taxon>
        <taxon>Ecdysozoa</taxon>
        <taxon>Nematoda</taxon>
        <taxon>Chromadorea</taxon>
        <taxon>Rhabditida</taxon>
        <taxon>Rhabditina</taxon>
        <taxon>Rhabditomorpha</taxon>
        <taxon>Rhabditoidea</taxon>
        <taxon>Rhabditidae</taxon>
        <taxon>Peloderinae</taxon>
        <taxon>Caenorhabditis</taxon>
    </lineage>
</organism>
<dbReference type="EMBL" id="CAJGYM010000002">
    <property type="protein sequence ID" value="CAD6185100.1"/>
    <property type="molecule type" value="Genomic_DNA"/>
</dbReference>
<dbReference type="SUPFAM" id="SSF56219">
    <property type="entry name" value="DNase I-like"/>
    <property type="match status" value="1"/>
</dbReference>
<evidence type="ECO:0000313" key="2">
    <source>
        <dbReference type="EMBL" id="CAD6185100.1"/>
    </source>
</evidence>
<feature type="compositionally biased region" description="Low complexity" evidence="1">
    <location>
        <begin position="198"/>
        <end position="227"/>
    </location>
</feature>
<dbReference type="OrthoDB" id="414666at2759"/>
<name>A0A8S1GU77_9PELO</name>
<reference evidence="2" key="1">
    <citation type="submission" date="2020-10" db="EMBL/GenBank/DDBJ databases">
        <authorList>
            <person name="Kikuchi T."/>
        </authorList>
    </citation>
    <scope>NUCLEOTIDE SEQUENCE</scope>
    <source>
        <strain evidence="2">NKZ352</strain>
    </source>
</reference>